<dbReference type="EMBL" id="LCTZ01000002">
    <property type="protein sequence ID" value="KQC29447.1"/>
    <property type="molecule type" value="Genomic_DNA"/>
</dbReference>
<comment type="caution">
    <text evidence="13">The sequence shown here is derived from an EMBL/GenBank/DDBJ whole genome shotgun (WGS) entry which is preliminary data.</text>
</comment>
<reference evidence="13 14" key="1">
    <citation type="submission" date="2015-04" db="EMBL/GenBank/DDBJ databases">
        <title>Complete genome of flavobacterium.</title>
        <authorList>
            <person name="Kwon Y.M."/>
            <person name="Kim S.-J."/>
        </authorList>
    </citation>
    <scope>NUCLEOTIDE SEQUENCE [LARGE SCALE GENOMIC DNA]</scope>
    <source>
        <strain evidence="13 14">DK169</strain>
    </source>
</reference>
<dbReference type="InterPro" id="IPR004193">
    <property type="entry name" value="Glyco_hydro_13_N"/>
</dbReference>
<dbReference type="UniPathway" id="UPA00164"/>
<evidence type="ECO:0000256" key="3">
    <source>
        <dbReference type="ARBA" id="ARBA00004964"/>
    </source>
</evidence>
<dbReference type="AlphaFoldDB" id="A0A0Q1DKQ6"/>
<dbReference type="CDD" id="cd02855">
    <property type="entry name" value="E_set_GBE_prok_N"/>
    <property type="match status" value="1"/>
</dbReference>
<keyword evidence="7 10" id="KW-0808">Transferase</keyword>
<evidence type="ECO:0000256" key="11">
    <source>
        <dbReference type="PIRSR" id="PIRSR000463-1"/>
    </source>
</evidence>
<evidence type="ECO:0000259" key="12">
    <source>
        <dbReference type="SMART" id="SM00642"/>
    </source>
</evidence>
<proteinExistence type="inferred from homology"/>
<gene>
    <name evidence="10" type="primary">glgB</name>
    <name evidence="13" type="ORF">AAY42_05725</name>
</gene>
<accession>A0A0Q1DKQ6</accession>
<comment type="catalytic activity">
    <reaction evidence="1 10">
        <text>Transfers a segment of a (1-&gt;4)-alpha-D-glucan chain to a primary hydroxy group in a similar glucan chain.</text>
        <dbReference type="EC" id="2.4.1.18"/>
    </reaction>
</comment>
<name>A0A0Q1DKQ6_9FLAO</name>
<dbReference type="InterPro" id="IPR013783">
    <property type="entry name" value="Ig-like_fold"/>
</dbReference>
<evidence type="ECO:0000313" key="14">
    <source>
        <dbReference type="Proteomes" id="UP000050827"/>
    </source>
</evidence>
<dbReference type="RefSeq" id="WP_055393229.1">
    <property type="nucleotide sequence ID" value="NZ_LCTZ01000002.1"/>
</dbReference>
<dbReference type="InterPro" id="IPR006048">
    <property type="entry name" value="A-amylase/branching_C"/>
</dbReference>
<dbReference type="InterPro" id="IPR006407">
    <property type="entry name" value="GlgB"/>
</dbReference>
<dbReference type="Gene3D" id="2.60.40.10">
    <property type="entry name" value="Immunoglobulins"/>
    <property type="match status" value="1"/>
</dbReference>
<keyword evidence="8 10" id="KW-0320">Glycogen biosynthesis</keyword>
<evidence type="ECO:0000256" key="5">
    <source>
        <dbReference type="ARBA" id="ARBA00022600"/>
    </source>
</evidence>
<dbReference type="PATRIC" id="fig|1547436.3.peg.1189"/>
<dbReference type="PANTHER" id="PTHR43651">
    <property type="entry name" value="1,4-ALPHA-GLUCAN-BRANCHING ENZYME"/>
    <property type="match status" value="1"/>
</dbReference>
<dbReference type="STRING" id="346185.AAY42_05725"/>
<evidence type="ECO:0000256" key="8">
    <source>
        <dbReference type="ARBA" id="ARBA00023056"/>
    </source>
</evidence>
<comment type="similarity">
    <text evidence="4 10">Belongs to the glycosyl hydrolase 13 family. GlgB subfamily.</text>
</comment>
<evidence type="ECO:0000256" key="9">
    <source>
        <dbReference type="ARBA" id="ARBA00023277"/>
    </source>
</evidence>
<dbReference type="GO" id="GO:0005829">
    <property type="term" value="C:cytosol"/>
    <property type="evidence" value="ECO:0007669"/>
    <property type="project" value="TreeGrafter"/>
</dbReference>
<dbReference type="SUPFAM" id="SSF51445">
    <property type="entry name" value="(Trans)glycosidases"/>
    <property type="match status" value="1"/>
</dbReference>
<evidence type="ECO:0000256" key="1">
    <source>
        <dbReference type="ARBA" id="ARBA00000826"/>
    </source>
</evidence>
<feature type="domain" description="Glycosyl hydrolase family 13 catalytic" evidence="12">
    <location>
        <begin position="157"/>
        <end position="503"/>
    </location>
</feature>
<dbReference type="NCBIfam" id="TIGR01515">
    <property type="entry name" value="branching_enzym"/>
    <property type="match status" value="1"/>
</dbReference>
<dbReference type="Gene3D" id="2.60.40.1180">
    <property type="entry name" value="Golgi alpha-mannosidase II"/>
    <property type="match status" value="1"/>
</dbReference>
<dbReference type="PIRSF" id="PIRSF000463">
    <property type="entry name" value="GlgB"/>
    <property type="match status" value="1"/>
</dbReference>
<comment type="subunit">
    <text evidence="10">Monomer.</text>
</comment>
<dbReference type="Pfam" id="PF00128">
    <property type="entry name" value="Alpha-amylase"/>
    <property type="match status" value="2"/>
</dbReference>
<feature type="active site" description="Nucleophile" evidence="10 11">
    <location>
        <position position="314"/>
    </location>
</feature>
<feature type="active site" description="Proton donor" evidence="10 11">
    <location>
        <position position="367"/>
    </location>
</feature>
<dbReference type="Proteomes" id="UP000050827">
    <property type="component" value="Unassembled WGS sequence"/>
</dbReference>
<comment type="function">
    <text evidence="2 10">Catalyzes the formation of the alpha-1,6-glucosidic linkages in glycogen by scission of a 1,4-alpha-linked oligosaccharide from growing alpha-1,4-glucan chains and the subsequent attachment of the oligosaccharide to the alpha-1,6 position.</text>
</comment>
<dbReference type="Pfam" id="PF02806">
    <property type="entry name" value="Alpha-amylase_C"/>
    <property type="match status" value="1"/>
</dbReference>
<dbReference type="OrthoDB" id="9800174at2"/>
<dbReference type="GO" id="GO:0004553">
    <property type="term" value="F:hydrolase activity, hydrolyzing O-glycosyl compounds"/>
    <property type="evidence" value="ECO:0007669"/>
    <property type="project" value="InterPro"/>
</dbReference>
<evidence type="ECO:0000256" key="7">
    <source>
        <dbReference type="ARBA" id="ARBA00022679"/>
    </source>
</evidence>
<keyword evidence="9 10" id="KW-0119">Carbohydrate metabolism</keyword>
<dbReference type="FunFam" id="2.60.40.10:FF:000169">
    <property type="entry name" value="1,4-alpha-glucan branching enzyme GlgB"/>
    <property type="match status" value="1"/>
</dbReference>
<dbReference type="EC" id="2.4.1.18" evidence="10"/>
<sequence>MSKVISHSLFTEFDINLFKAGKHYRLYEKLGSHLLEVDGVKGTYFAVWAPSAKSVAVIGDFNFWETGEHQLNVRWDESGIWEGFVPGVDKGTKYKYKIQSHNNDIWTEKADPFGRYCEQPPKTASVVWEAKYNWKDKDWMETRESKNALDKPYSVYEVHLGSWKKKNGWESLSYVELADELVDYVAEMGFTHVEFMPIMEYPYDPSWGYQLTGYFAPTSRFGKPQDFKLLVDKFHQKGIGVILDWVPSHFPEDAHGLGFFDGSHLYEHPDRRRGYHPDWKSLIFNYGRNEVRAFLISNAIFWLDQYHVDGLRVDAVASMLYLDYSREDGEWGPNIYGNNENLEAMSFLREMNTEVYASFKGVQTIAEESTAFTGVSKPVHLGGLGFGMKWMMGWMHDTLEFFKKEPIHRSYDLNDITFSMTYAFTENFMLPFSHDEVVYGKQSLLYRMPGDEWQRFANLRLLFGYMFTHPGGNLLFMGAEFGQSSEWNFQESLEWHLTQYDFHSGIQEVIKDLNKVYKNNPALYQKQFSEEGFQWIEYNDQENTVMTYIRKGLDPKDDLIIACNFTPVPRENYRVGVPKTKQLKLIFNSDDAKYAGSGIGKKTLKSTTTAWNGHKQSVVMTLPPLGVVIYR</sequence>
<keyword evidence="14" id="KW-1185">Reference proteome</keyword>
<evidence type="ECO:0000256" key="10">
    <source>
        <dbReference type="HAMAP-Rule" id="MF_00685"/>
    </source>
</evidence>
<evidence type="ECO:0000256" key="2">
    <source>
        <dbReference type="ARBA" id="ARBA00002953"/>
    </source>
</evidence>
<dbReference type="NCBIfam" id="NF003811">
    <property type="entry name" value="PRK05402.1"/>
    <property type="match status" value="1"/>
</dbReference>
<dbReference type="InterPro" id="IPR037439">
    <property type="entry name" value="Branching_enzy"/>
</dbReference>
<dbReference type="GO" id="GO:0043169">
    <property type="term" value="F:cation binding"/>
    <property type="evidence" value="ECO:0007669"/>
    <property type="project" value="InterPro"/>
</dbReference>
<dbReference type="GO" id="GO:0005978">
    <property type="term" value="P:glycogen biosynthetic process"/>
    <property type="evidence" value="ECO:0007669"/>
    <property type="project" value="UniProtKB-UniRule"/>
</dbReference>
<dbReference type="SMART" id="SM00642">
    <property type="entry name" value="Aamy"/>
    <property type="match status" value="1"/>
</dbReference>
<dbReference type="SUPFAM" id="SSF51011">
    <property type="entry name" value="Glycosyl hydrolase domain"/>
    <property type="match status" value="1"/>
</dbReference>
<dbReference type="HAMAP" id="MF_00685">
    <property type="entry name" value="GlgB"/>
    <property type="match status" value="1"/>
</dbReference>
<comment type="pathway">
    <text evidence="3 10">Glycan biosynthesis; glycogen biosynthesis.</text>
</comment>
<protein>
    <recommendedName>
        <fullName evidence="10">1,4-alpha-glucan branching enzyme GlgB</fullName>
        <ecNumber evidence="10">2.4.1.18</ecNumber>
    </recommendedName>
    <alternativeName>
        <fullName evidence="10">1,4-alpha-D-glucan:1,4-alpha-D-glucan 6-glucosyl-transferase</fullName>
    </alternativeName>
    <alternativeName>
        <fullName evidence="10">Alpha-(1-&gt;4)-glucan branching enzyme</fullName>
    </alternativeName>
    <alternativeName>
        <fullName evidence="10">Glycogen branching enzyme</fullName>
        <shortName evidence="10">BE</shortName>
    </alternativeName>
</protein>
<organism evidence="13 14">
    <name type="scientific">Flagellimonas eckloniae</name>
    <dbReference type="NCBI Taxonomy" id="346185"/>
    <lineage>
        <taxon>Bacteria</taxon>
        <taxon>Pseudomonadati</taxon>
        <taxon>Bacteroidota</taxon>
        <taxon>Flavobacteriia</taxon>
        <taxon>Flavobacteriales</taxon>
        <taxon>Flavobacteriaceae</taxon>
        <taxon>Flagellimonas</taxon>
    </lineage>
</organism>
<dbReference type="CDD" id="cd11322">
    <property type="entry name" value="AmyAc_Glg_BE"/>
    <property type="match status" value="1"/>
</dbReference>
<dbReference type="PANTHER" id="PTHR43651:SF3">
    <property type="entry name" value="1,4-ALPHA-GLUCAN-BRANCHING ENZYME"/>
    <property type="match status" value="1"/>
</dbReference>
<dbReference type="FunFam" id="3.20.20.80:FF:000003">
    <property type="entry name" value="1,4-alpha-glucan branching enzyme GlgB"/>
    <property type="match status" value="1"/>
</dbReference>
<dbReference type="InterPro" id="IPR006047">
    <property type="entry name" value="GH13_cat_dom"/>
</dbReference>
<dbReference type="SUPFAM" id="SSF81296">
    <property type="entry name" value="E set domains"/>
    <property type="match status" value="1"/>
</dbReference>
<dbReference type="InterPro" id="IPR014756">
    <property type="entry name" value="Ig_E-set"/>
</dbReference>
<dbReference type="NCBIfam" id="NF008967">
    <property type="entry name" value="PRK12313.1"/>
    <property type="match status" value="1"/>
</dbReference>
<dbReference type="Pfam" id="PF02922">
    <property type="entry name" value="CBM_48"/>
    <property type="match status" value="1"/>
</dbReference>
<evidence type="ECO:0000313" key="13">
    <source>
        <dbReference type="EMBL" id="KQC29447.1"/>
    </source>
</evidence>
<dbReference type="InterPro" id="IPR044143">
    <property type="entry name" value="GlgB_N_E_set_prok"/>
</dbReference>
<dbReference type="InterPro" id="IPR017853">
    <property type="entry name" value="GH"/>
</dbReference>
<evidence type="ECO:0000256" key="6">
    <source>
        <dbReference type="ARBA" id="ARBA00022676"/>
    </source>
</evidence>
<dbReference type="InterPro" id="IPR013780">
    <property type="entry name" value="Glyco_hydro_b"/>
</dbReference>
<dbReference type="GO" id="GO:0003844">
    <property type="term" value="F:1,4-alpha-glucan branching enzyme activity"/>
    <property type="evidence" value="ECO:0007669"/>
    <property type="project" value="UniProtKB-UniRule"/>
</dbReference>
<dbReference type="Gene3D" id="3.20.20.80">
    <property type="entry name" value="Glycosidases"/>
    <property type="match status" value="1"/>
</dbReference>
<keyword evidence="5 10" id="KW-0321">Glycogen metabolism</keyword>
<evidence type="ECO:0000256" key="4">
    <source>
        <dbReference type="ARBA" id="ARBA00009000"/>
    </source>
</evidence>
<keyword evidence="6 10" id="KW-0328">Glycosyltransferase</keyword>
<dbReference type="FunFam" id="2.60.40.1180:FF:000002">
    <property type="entry name" value="1,4-alpha-glucan branching enzyme GlgB"/>
    <property type="match status" value="1"/>
</dbReference>